<reference evidence="3" key="2">
    <citation type="journal article" date="2016" name="Sci. Rep.">
        <title>Dictyocaulus viviparus genome, variome and transcriptome elucidate lungworm biology and support future intervention.</title>
        <authorList>
            <person name="McNulty S.N."/>
            <person name="Strube C."/>
            <person name="Rosa B.A."/>
            <person name="Martin J.C."/>
            <person name="Tyagi R."/>
            <person name="Choi Y.J."/>
            <person name="Wang Q."/>
            <person name="Hallsworth Pepin K."/>
            <person name="Zhang X."/>
            <person name="Ozersky P."/>
            <person name="Wilson R.K."/>
            <person name="Sternberg P.W."/>
            <person name="Gasser R.B."/>
            <person name="Mitreva M."/>
        </authorList>
    </citation>
    <scope>NUCLEOTIDE SEQUENCE [LARGE SCALE GENOMIC DNA]</scope>
    <source>
        <strain evidence="3">HannoverDv2000</strain>
    </source>
</reference>
<feature type="compositionally biased region" description="Polar residues" evidence="1">
    <location>
        <begin position="43"/>
        <end position="64"/>
    </location>
</feature>
<dbReference type="Proteomes" id="UP000053766">
    <property type="component" value="Unassembled WGS sequence"/>
</dbReference>
<keyword evidence="3" id="KW-1185">Reference proteome</keyword>
<evidence type="ECO:0000313" key="3">
    <source>
        <dbReference type="Proteomes" id="UP000053766"/>
    </source>
</evidence>
<accession>A0A0D8XLJ3</accession>
<protein>
    <submittedName>
        <fullName evidence="2">Uncharacterized protein</fullName>
    </submittedName>
</protein>
<name>A0A0D8XLJ3_DICVI</name>
<feature type="compositionally biased region" description="Basic and acidic residues" evidence="1">
    <location>
        <begin position="65"/>
        <end position="85"/>
    </location>
</feature>
<dbReference type="AlphaFoldDB" id="A0A0D8XLJ3"/>
<proteinExistence type="predicted"/>
<dbReference type="OrthoDB" id="5850829at2759"/>
<dbReference type="EMBL" id="KN716579">
    <property type="protein sequence ID" value="KJH43231.1"/>
    <property type="molecule type" value="Genomic_DNA"/>
</dbReference>
<sequence length="153" mass="17055">MDGFLEANLLLSSALEQLDCLIIRGSSAGCFVGDDFLQTDETFSSSQNGEKNVNEGLNISSTNYDENHKMKESNWIGKDWREHTASDGSSEADSPPSDIPTSSSSLCNTPKIYSDFVKAIEDQSIIERPNHETQLKIMQWLAGRTERMEFVLI</sequence>
<evidence type="ECO:0000313" key="2">
    <source>
        <dbReference type="EMBL" id="KJH43231.1"/>
    </source>
</evidence>
<reference evidence="2 3" key="1">
    <citation type="submission" date="2013-11" db="EMBL/GenBank/DDBJ databases">
        <title>Draft genome of the bovine lungworm Dictyocaulus viviparus.</title>
        <authorList>
            <person name="Mitreva M."/>
        </authorList>
    </citation>
    <scope>NUCLEOTIDE SEQUENCE [LARGE SCALE GENOMIC DNA]</scope>
    <source>
        <strain evidence="2 3">HannoverDv2000</strain>
    </source>
</reference>
<evidence type="ECO:0000256" key="1">
    <source>
        <dbReference type="SAM" id="MobiDB-lite"/>
    </source>
</evidence>
<feature type="compositionally biased region" description="Low complexity" evidence="1">
    <location>
        <begin position="93"/>
        <end position="105"/>
    </location>
</feature>
<feature type="region of interest" description="Disordered" evidence="1">
    <location>
        <begin position="43"/>
        <end position="106"/>
    </location>
</feature>
<gene>
    <name evidence="2" type="ORF">DICVIV_10747</name>
</gene>
<dbReference type="STRING" id="29172.A0A0D8XLJ3"/>
<organism evidence="2 3">
    <name type="scientific">Dictyocaulus viviparus</name>
    <name type="common">Bovine lungworm</name>
    <dbReference type="NCBI Taxonomy" id="29172"/>
    <lineage>
        <taxon>Eukaryota</taxon>
        <taxon>Metazoa</taxon>
        <taxon>Ecdysozoa</taxon>
        <taxon>Nematoda</taxon>
        <taxon>Chromadorea</taxon>
        <taxon>Rhabditida</taxon>
        <taxon>Rhabditina</taxon>
        <taxon>Rhabditomorpha</taxon>
        <taxon>Strongyloidea</taxon>
        <taxon>Metastrongylidae</taxon>
        <taxon>Dictyocaulus</taxon>
    </lineage>
</organism>